<reference evidence="1 2" key="1">
    <citation type="journal article" date="2017" name="Nature">
        <title>The Apostasia genome and the evolution of orchids.</title>
        <authorList>
            <person name="Zhang G.Q."/>
            <person name="Liu K.W."/>
            <person name="Li Z."/>
            <person name="Lohaus R."/>
            <person name="Hsiao Y.Y."/>
            <person name="Niu S.C."/>
            <person name="Wang J.Y."/>
            <person name="Lin Y.C."/>
            <person name="Xu Q."/>
            <person name="Chen L.J."/>
            <person name="Yoshida K."/>
            <person name="Fujiwara S."/>
            <person name="Wang Z.W."/>
            <person name="Zhang Y.Q."/>
            <person name="Mitsuda N."/>
            <person name="Wang M."/>
            <person name="Liu G.H."/>
            <person name="Pecoraro L."/>
            <person name="Huang H.X."/>
            <person name="Xiao X.J."/>
            <person name="Lin M."/>
            <person name="Wu X.Y."/>
            <person name="Wu W.L."/>
            <person name="Chen Y.Y."/>
            <person name="Chang S.B."/>
            <person name="Sakamoto S."/>
            <person name="Ohme-Takagi M."/>
            <person name="Yagi M."/>
            <person name="Zeng S.J."/>
            <person name="Shen C.Y."/>
            <person name="Yeh C.M."/>
            <person name="Luo Y.B."/>
            <person name="Tsai W.C."/>
            <person name="Van de Peer Y."/>
            <person name="Liu Z.J."/>
        </authorList>
    </citation>
    <scope>NUCLEOTIDE SEQUENCE [LARGE SCALE GENOMIC DNA]</scope>
    <source>
        <strain evidence="2">cv. Shenzhen</strain>
        <tissue evidence="1">Stem</tissue>
    </source>
</reference>
<keyword evidence="2" id="KW-1185">Reference proteome</keyword>
<dbReference type="AlphaFoldDB" id="A0A2I0ATZ9"/>
<dbReference type="Proteomes" id="UP000236161">
    <property type="component" value="Unassembled WGS sequence"/>
</dbReference>
<proteinExistence type="predicted"/>
<sequence>MAAIKLTNFVADSITISEGVAVVCDRLRRFGNGLGHDGDWAWLAMASCSRAGRRESLELFWRRAFQATMPSVTATAMVTTTGRGRMRR</sequence>
<protein>
    <submittedName>
        <fullName evidence="1">Uncharacterized protein</fullName>
    </submittedName>
</protein>
<name>A0A2I0ATZ9_9ASPA</name>
<gene>
    <name evidence="1" type="ORF">AXF42_Ash001095</name>
</gene>
<dbReference type="EMBL" id="KZ451950">
    <property type="protein sequence ID" value="PKA59002.1"/>
    <property type="molecule type" value="Genomic_DNA"/>
</dbReference>
<organism evidence="1 2">
    <name type="scientific">Apostasia shenzhenica</name>
    <dbReference type="NCBI Taxonomy" id="1088818"/>
    <lineage>
        <taxon>Eukaryota</taxon>
        <taxon>Viridiplantae</taxon>
        <taxon>Streptophyta</taxon>
        <taxon>Embryophyta</taxon>
        <taxon>Tracheophyta</taxon>
        <taxon>Spermatophyta</taxon>
        <taxon>Magnoliopsida</taxon>
        <taxon>Liliopsida</taxon>
        <taxon>Asparagales</taxon>
        <taxon>Orchidaceae</taxon>
        <taxon>Apostasioideae</taxon>
        <taxon>Apostasia</taxon>
    </lineage>
</organism>
<evidence type="ECO:0000313" key="2">
    <source>
        <dbReference type="Proteomes" id="UP000236161"/>
    </source>
</evidence>
<accession>A0A2I0ATZ9</accession>
<evidence type="ECO:0000313" key="1">
    <source>
        <dbReference type="EMBL" id="PKA59002.1"/>
    </source>
</evidence>